<dbReference type="SUPFAM" id="SSF55874">
    <property type="entry name" value="ATPase domain of HSP90 chaperone/DNA topoisomerase II/histidine kinase"/>
    <property type="match status" value="1"/>
</dbReference>
<dbReference type="PATRIC" id="fig|1163408.3.peg.1175"/>
<comment type="caution">
    <text evidence="9">The sequence shown here is derived from an EMBL/GenBank/DDBJ whole genome shotgun (WGS) entry which is preliminary data.</text>
</comment>
<dbReference type="OrthoDB" id="176203at2"/>
<keyword evidence="2 9" id="KW-0418">Kinase</keyword>
<feature type="signal peptide" evidence="5">
    <location>
        <begin position="1"/>
        <end position="15"/>
    </location>
</feature>
<dbReference type="InterPro" id="IPR011123">
    <property type="entry name" value="Y_Y_Y"/>
</dbReference>
<dbReference type="InterPro" id="IPR050482">
    <property type="entry name" value="Sensor_HK_TwoCompSys"/>
</dbReference>
<keyword evidence="5" id="KW-0732">Signal</keyword>
<dbReference type="InterPro" id="IPR003594">
    <property type="entry name" value="HATPase_dom"/>
</dbReference>
<dbReference type="Pfam" id="PF07730">
    <property type="entry name" value="HisKA_3"/>
    <property type="match status" value="1"/>
</dbReference>
<dbReference type="InterPro" id="IPR036890">
    <property type="entry name" value="HATPase_C_sf"/>
</dbReference>
<dbReference type="PANTHER" id="PTHR24421">
    <property type="entry name" value="NITRATE/NITRITE SENSOR PROTEIN NARX-RELATED"/>
    <property type="match status" value="1"/>
</dbReference>
<dbReference type="GO" id="GO:0016020">
    <property type="term" value="C:membrane"/>
    <property type="evidence" value="ECO:0007669"/>
    <property type="project" value="InterPro"/>
</dbReference>
<evidence type="ECO:0000256" key="4">
    <source>
        <dbReference type="SAM" id="Phobius"/>
    </source>
</evidence>
<dbReference type="Gene3D" id="2.130.10.10">
    <property type="entry name" value="YVTN repeat-like/Quinoprotein amine dehydrogenase"/>
    <property type="match status" value="3"/>
</dbReference>
<keyword evidence="10" id="KW-1185">Reference proteome</keyword>
<evidence type="ECO:0000256" key="5">
    <source>
        <dbReference type="SAM" id="SignalP"/>
    </source>
</evidence>
<dbReference type="PANTHER" id="PTHR24421:SF62">
    <property type="entry name" value="SENSORY TRANSDUCTION HISTIDINE KINASE"/>
    <property type="match status" value="1"/>
</dbReference>
<evidence type="ECO:0000259" key="6">
    <source>
        <dbReference type="Pfam" id="PF02518"/>
    </source>
</evidence>
<feature type="chain" id="PRO_5012926449" evidence="5">
    <location>
        <begin position="16"/>
        <end position="1000"/>
    </location>
</feature>
<evidence type="ECO:0000259" key="7">
    <source>
        <dbReference type="Pfam" id="PF07495"/>
    </source>
</evidence>
<dbReference type="Gene3D" id="3.30.565.10">
    <property type="entry name" value="Histidine kinase-like ATPase, C-terminal domain"/>
    <property type="match status" value="1"/>
</dbReference>
<sequence>MLLALAMLAATSLQASTPPETLASFQRTSFAKSDGAPAGISGMAQTDDGFLWMSGTKGLTRFDGVQFTPFKPAPGEHFLEAQLGMLFPAEGGGLWIQNDNAGPTLLKNGHLTHFGLGQGYVGAGVTPFPFFSDPLGAVWSVSNKTVMYFKDGAWHVVAPTVLSGDGFGKGAFDADGNLWLTTGGPGLLVKPKGSAKPPMRLPDIGGFDGNVFAGPAGLLYLADRQNGIAIYRRHGIGLTEVTAPVPLPIIAVLPSRTGALWLISNKYVVSHVSPEAITAAGKSHSVPPLEEVPQLGRSPLNIIEDRDGDIWTGGEGGLDRLARTAFHPVGLPDDIHEVSASIDAAGGLWVGSETHPVLQLASPAAPWKSTEVPSLTLATYADSADGTVWAANKLGIWKLSPGTPQLVAKYPSSGRGVPYSVIKDKAGTLFVSSPHLGNGVLAWDGKAWHDVLKKHATVKVMAVDRQNRLWLGGGGPNQLIGLSQRIEQRWGEAQNLRVGTVRSLLVDGDVLWVGGDDGIQFFDGKRFTSLVSRDAEAFQTVTGLVRDAAGNLWVQTLDGVMRIPAADVRKAMALPGSRVTARLFDATDGVPSVVDADRMLPSLRMGADGRIWTHTASGLAWIDPARVPKAPALPPIVVESVSTGSAVYPASARGVALTSAENSFRITYTTPALNHPERVHFAYRLAGFNDWQDVGTRREAVFTKVPAGRYQFEVRAVRSGDAASAVHASLALTRAPAYYETWWFRALAGFLLAFVLWFAYRMRVKALGRQMHIRIEERERIARDLHDTLLQGVQGLQLRLQTWAASPRIEATHRQEMTDVALRTRDMLVDGRDRILALRRLDASPDLAGDLRAIALDYTTLYRAGFVLTEEGAPRPLVPEVAQEILDIAREGLRNAFVHANAGTVELCMQWRREGLHVRVRDDGDGIDEAVLRDGGRAGHWGLQGMRERAERIGGCLVLRRGDEGGTELSLMVPARAAYASARLWRRLRRVRQAPHQAPD</sequence>
<protein>
    <submittedName>
        <fullName evidence="9">Histidine kinase</fullName>
    </submittedName>
</protein>
<feature type="domain" description="Histidine kinase/HSP90-like ATPase" evidence="6">
    <location>
        <begin position="885"/>
        <end position="975"/>
    </location>
</feature>
<evidence type="ECO:0000313" key="9">
    <source>
        <dbReference type="EMBL" id="EIL90277.1"/>
    </source>
</evidence>
<dbReference type="Pfam" id="PF07495">
    <property type="entry name" value="Y_Y_Y"/>
    <property type="match status" value="1"/>
</dbReference>
<dbReference type="InterPro" id="IPR011712">
    <property type="entry name" value="Sig_transdc_His_kin_sub3_dim/P"/>
</dbReference>
<accession>I4VST6</accession>
<dbReference type="CDD" id="cd16917">
    <property type="entry name" value="HATPase_UhpB-NarQ-NarX-like"/>
    <property type="match status" value="1"/>
</dbReference>
<keyword evidence="1" id="KW-0808">Transferase</keyword>
<evidence type="ECO:0000256" key="2">
    <source>
        <dbReference type="ARBA" id="ARBA00022777"/>
    </source>
</evidence>
<feature type="transmembrane region" description="Helical" evidence="4">
    <location>
        <begin position="742"/>
        <end position="760"/>
    </location>
</feature>
<gene>
    <name evidence="9" type="ORF">UU9_05714</name>
</gene>
<feature type="domain" description="Two component regulator three Y" evidence="7">
    <location>
        <begin position="675"/>
        <end position="718"/>
    </location>
</feature>
<dbReference type="Pfam" id="PF02518">
    <property type="entry name" value="HATPase_c"/>
    <property type="match status" value="1"/>
</dbReference>
<evidence type="ECO:0000256" key="3">
    <source>
        <dbReference type="ARBA" id="ARBA00023012"/>
    </source>
</evidence>
<dbReference type="GO" id="GO:0000155">
    <property type="term" value="F:phosphorelay sensor kinase activity"/>
    <property type="evidence" value="ECO:0007669"/>
    <property type="project" value="InterPro"/>
</dbReference>
<dbReference type="STRING" id="1163408.UU9_05714"/>
<reference evidence="9 10" key="1">
    <citation type="journal article" date="2012" name="J. Bacteriol.">
        <title>Genome sequences for six rhodanobacter strains, isolated from soils and the terrestrial subsurface, with variable denitrification capabilities.</title>
        <authorList>
            <person name="Kostka J.E."/>
            <person name="Green S.J."/>
            <person name="Rishishwar L."/>
            <person name="Prakash O."/>
            <person name="Katz L.S."/>
            <person name="Marino-Ramirez L."/>
            <person name="Jordan I.K."/>
            <person name="Munk C."/>
            <person name="Ivanova N."/>
            <person name="Mikhailova N."/>
            <person name="Watson D.B."/>
            <person name="Brown S.D."/>
            <person name="Palumbo A.V."/>
            <person name="Brooks S.C."/>
        </authorList>
    </citation>
    <scope>NUCLEOTIDE SEQUENCE [LARGE SCALE GENOMIC DNA]</scope>
    <source>
        <strain evidence="10">Jip2T</strain>
    </source>
</reference>
<evidence type="ECO:0000259" key="8">
    <source>
        <dbReference type="Pfam" id="PF07730"/>
    </source>
</evidence>
<proteinExistence type="predicted"/>
<dbReference type="AlphaFoldDB" id="I4VST6"/>
<dbReference type="EMBL" id="AJXU01000028">
    <property type="protein sequence ID" value="EIL90277.1"/>
    <property type="molecule type" value="Genomic_DNA"/>
</dbReference>
<dbReference type="eggNOG" id="COG3292">
    <property type="taxonomic scope" value="Bacteria"/>
</dbReference>
<dbReference type="SUPFAM" id="SSF63829">
    <property type="entry name" value="Calcium-dependent phosphotriesterase"/>
    <property type="match status" value="3"/>
</dbReference>
<keyword evidence="4" id="KW-0812">Transmembrane</keyword>
<dbReference type="Gene3D" id="2.60.40.10">
    <property type="entry name" value="Immunoglobulins"/>
    <property type="match status" value="1"/>
</dbReference>
<dbReference type="eggNOG" id="COG4585">
    <property type="taxonomic scope" value="Bacteria"/>
</dbReference>
<dbReference type="GO" id="GO:0046983">
    <property type="term" value="F:protein dimerization activity"/>
    <property type="evidence" value="ECO:0007669"/>
    <property type="project" value="InterPro"/>
</dbReference>
<dbReference type="Gene3D" id="1.20.5.1930">
    <property type="match status" value="1"/>
</dbReference>
<dbReference type="InterPro" id="IPR015943">
    <property type="entry name" value="WD40/YVTN_repeat-like_dom_sf"/>
</dbReference>
<feature type="domain" description="Signal transduction histidine kinase subgroup 3 dimerisation and phosphoacceptor" evidence="8">
    <location>
        <begin position="777"/>
        <end position="840"/>
    </location>
</feature>
<name>I4VST6_9GAMM</name>
<organism evidence="9 10">
    <name type="scientific">Rhodanobacter fulvus Jip2</name>
    <dbReference type="NCBI Taxonomy" id="1163408"/>
    <lineage>
        <taxon>Bacteria</taxon>
        <taxon>Pseudomonadati</taxon>
        <taxon>Pseudomonadota</taxon>
        <taxon>Gammaproteobacteria</taxon>
        <taxon>Lysobacterales</taxon>
        <taxon>Rhodanobacteraceae</taxon>
        <taxon>Rhodanobacter</taxon>
    </lineage>
</organism>
<dbReference type="InterPro" id="IPR013783">
    <property type="entry name" value="Ig-like_fold"/>
</dbReference>
<keyword evidence="4" id="KW-1133">Transmembrane helix</keyword>
<evidence type="ECO:0000256" key="1">
    <source>
        <dbReference type="ARBA" id="ARBA00022679"/>
    </source>
</evidence>
<keyword evidence="3" id="KW-0902">Two-component regulatory system</keyword>
<keyword evidence="4" id="KW-0472">Membrane</keyword>
<evidence type="ECO:0000313" key="10">
    <source>
        <dbReference type="Proteomes" id="UP000004210"/>
    </source>
</evidence>
<dbReference type="Proteomes" id="UP000004210">
    <property type="component" value="Unassembled WGS sequence"/>
</dbReference>